<dbReference type="AlphaFoldDB" id="W4LPN7"/>
<keyword evidence="2" id="KW-1185">Reference proteome</keyword>
<sequence length="232" mass="23363">MGNGAVAPGGGGGLLGSFIGGAMGGGAGGMLGGGGTMGTLGNVIGGAIGGARGGGSSSGFTSKALMGILGGLAVSAVTKYARNKMSGGDDPAQGGVMDIDPDEAMASTGLDEDEANGRAEILIRAMINAAKADGHVDDNEQQNILSRLGDDIDEEEAEFLRHELSSPLDTQGFIQSIPPDMAKEVYAMSLMGIELDENAEAEYLFELAQGLGLDAEVCDDIHRQLGAPEIFG</sequence>
<evidence type="ECO:0000313" key="1">
    <source>
        <dbReference type="EMBL" id="ETW99376.1"/>
    </source>
</evidence>
<dbReference type="Proteomes" id="UP000019141">
    <property type="component" value="Unassembled WGS sequence"/>
</dbReference>
<reference evidence="1 2" key="1">
    <citation type="journal article" date="2014" name="Nature">
        <title>An environmental bacterial taxon with a large and distinct metabolic repertoire.</title>
        <authorList>
            <person name="Wilson M.C."/>
            <person name="Mori T."/>
            <person name="Ruckert C."/>
            <person name="Uria A.R."/>
            <person name="Helf M.J."/>
            <person name="Takada K."/>
            <person name="Gernert C."/>
            <person name="Steffens U.A."/>
            <person name="Heycke N."/>
            <person name="Schmitt S."/>
            <person name="Rinke C."/>
            <person name="Helfrich E.J."/>
            <person name="Brachmann A.O."/>
            <person name="Gurgui C."/>
            <person name="Wakimoto T."/>
            <person name="Kracht M."/>
            <person name="Crusemann M."/>
            <person name="Hentschel U."/>
            <person name="Abe I."/>
            <person name="Matsunaga S."/>
            <person name="Kalinowski J."/>
            <person name="Takeyama H."/>
            <person name="Piel J."/>
        </authorList>
    </citation>
    <scope>NUCLEOTIDE SEQUENCE [LARGE SCALE GENOMIC DNA]</scope>
    <source>
        <strain evidence="2">TSY1</strain>
    </source>
</reference>
<dbReference type="CDD" id="cd07178">
    <property type="entry name" value="terB_like_YebE"/>
    <property type="match status" value="1"/>
</dbReference>
<evidence type="ECO:0000313" key="2">
    <source>
        <dbReference type="Proteomes" id="UP000019141"/>
    </source>
</evidence>
<name>W4LPN7_ENTF1</name>
<dbReference type="SUPFAM" id="SSF158682">
    <property type="entry name" value="TerB-like"/>
    <property type="match status" value="1"/>
</dbReference>
<dbReference type="HOGENOM" id="CLU_068390_0_0_7"/>
<protein>
    <recommendedName>
        <fullName evidence="3">Protein YebE</fullName>
    </recommendedName>
</protein>
<dbReference type="Pfam" id="PF04391">
    <property type="entry name" value="DUF533"/>
    <property type="match status" value="1"/>
</dbReference>
<accession>W4LPN7</accession>
<gene>
    <name evidence="1" type="ORF">ETSY1_15265</name>
</gene>
<proteinExistence type="predicted"/>
<dbReference type="EMBL" id="AZHW01000453">
    <property type="protein sequence ID" value="ETW99376.1"/>
    <property type="molecule type" value="Genomic_DNA"/>
</dbReference>
<dbReference type="InterPro" id="IPR007486">
    <property type="entry name" value="YebE"/>
</dbReference>
<evidence type="ECO:0008006" key="3">
    <source>
        <dbReference type="Google" id="ProtNLM"/>
    </source>
</evidence>
<organism evidence="1 2">
    <name type="scientific">Entotheonella factor</name>
    <dbReference type="NCBI Taxonomy" id="1429438"/>
    <lineage>
        <taxon>Bacteria</taxon>
        <taxon>Pseudomonadati</taxon>
        <taxon>Nitrospinota/Tectimicrobiota group</taxon>
        <taxon>Candidatus Tectimicrobiota</taxon>
        <taxon>Candidatus Entotheonellia</taxon>
        <taxon>Candidatus Entotheonellales</taxon>
        <taxon>Candidatus Entotheonellaceae</taxon>
        <taxon>Candidatus Entotheonella</taxon>
    </lineage>
</organism>
<comment type="caution">
    <text evidence="1">The sequence shown here is derived from an EMBL/GenBank/DDBJ whole genome shotgun (WGS) entry which is preliminary data.</text>
</comment>
<dbReference type="InterPro" id="IPR029024">
    <property type="entry name" value="TerB-like"/>
</dbReference>